<sequence length="131" mass="14495">MFKTGQAWADDAYESWFEGMQTTYIDDSDVGFCPPFDDLKGYRECLPNDPHGYVESFTSTEPGHLVVTLSPDSRWQGGEYDTDGISGLEFVAGNVGPRLQQDGFPFLKVTAKISGTDKSSTYELFPSKSGR</sequence>
<name>A0A1R4G7G6_9MICC</name>
<evidence type="ECO:0000313" key="1">
    <source>
        <dbReference type="EMBL" id="SJM64015.1"/>
    </source>
</evidence>
<dbReference type="Proteomes" id="UP000195913">
    <property type="component" value="Unassembled WGS sequence"/>
</dbReference>
<evidence type="ECO:0000313" key="2">
    <source>
        <dbReference type="Proteomes" id="UP000195913"/>
    </source>
</evidence>
<dbReference type="AlphaFoldDB" id="A0A1R4G7G6"/>
<gene>
    <name evidence="1" type="ORF">FM101_08285</name>
</gene>
<dbReference type="EMBL" id="FUHW01000028">
    <property type="protein sequence ID" value="SJM64015.1"/>
    <property type="molecule type" value="Genomic_DNA"/>
</dbReference>
<proteinExistence type="predicted"/>
<keyword evidence="2" id="KW-1185">Reference proteome</keyword>
<reference evidence="1 2" key="1">
    <citation type="submission" date="2017-02" db="EMBL/GenBank/DDBJ databases">
        <authorList>
            <person name="Peterson S.W."/>
        </authorList>
    </citation>
    <scope>NUCLEOTIDE SEQUENCE [LARGE SCALE GENOMIC DNA]</scope>
    <source>
        <strain evidence="1 2">B Ar 00.02</strain>
    </source>
</reference>
<accession>A0A1R4G7G6</accession>
<organism evidence="1 2">
    <name type="scientific">Arthrobacter rhombi</name>
    <dbReference type="NCBI Taxonomy" id="71253"/>
    <lineage>
        <taxon>Bacteria</taxon>
        <taxon>Bacillati</taxon>
        <taxon>Actinomycetota</taxon>
        <taxon>Actinomycetes</taxon>
        <taxon>Micrococcales</taxon>
        <taxon>Micrococcaceae</taxon>
        <taxon>Arthrobacter</taxon>
    </lineage>
</organism>
<protein>
    <submittedName>
        <fullName evidence="1">Uncharacterized protein</fullName>
    </submittedName>
</protein>